<evidence type="ECO:0000313" key="5">
    <source>
        <dbReference type="Proteomes" id="UP000240542"/>
    </source>
</evidence>
<reference evidence="4 5" key="1">
    <citation type="submission" date="2018-03" db="EMBL/GenBank/DDBJ databases">
        <title>Genomic Encyclopedia of Archaeal and Bacterial Type Strains, Phase II (KMG-II): from individual species to whole genera.</title>
        <authorList>
            <person name="Goeker M."/>
        </authorList>
    </citation>
    <scope>NUCLEOTIDE SEQUENCE [LARGE SCALE GENOMIC DNA]</scope>
    <source>
        <strain evidence="4 5">DSM 45312</strain>
    </source>
</reference>
<dbReference type="EMBL" id="PYGA01000012">
    <property type="protein sequence ID" value="PSK96121.1"/>
    <property type="molecule type" value="Genomic_DNA"/>
</dbReference>
<dbReference type="SMART" id="SM00306">
    <property type="entry name" value="HintN"/>
    <property type="match status" value="1"/>
</dbReference>
<dbReference type="OrthoDB" id="582519at2"/>
<keyword evidence="2" id="KW-0812">Transmembrane</keyword>
<feature type="compositionally biased region" description="Pro residues" evidence="1">
    <location>
        <begin position="65"/>
        <end position="97"/>
    </location>
</feature>
<organism evidence="4 5">
    <name type="scientific">Murinocardiopsis flavida</name>
    <dbReference type="NCBI Taxonomy" id="645275"/>
    <lineage>
        <taxon>Bacteria</taxon>
        <taxon>Bacillati</taxon>
        <taxon>Actinomycetota</taxon>
        <taxon>Actinomycetes</taxon>
        <taxon>Streptosporangiales</taxon>
        <taxon>Nocardiopsidaceae</taxon>
        <taxon>Murinocardiopsis</taxon>
    </lineage>
</organism>
<name>A0A2P8DFY7_9ACTN</name>
<dbReference type="RefSeq" id="WP_106584054.1">
    <property type="nucleotide sequence ID" value="NZ_PYGA01000012.1"/>
</dbReference>
<dbReference type="InterPro" id="IPR003587">
    <property type="entry name" value="Hint_dom_N"/>
</dbReference>
<evidence type="ECO:0000259" key="3">
    <source>
        <dbReference type="SMART" id="SM00306"/>
    </source>
</evidence>
<dbReference type="SUPFAM" id="SSF51294">
    <property type="entry name" value="Hedgehog/intein (Hint) domain"/>
    <property type="match status" value="1"/>
</dbReference>
<keyword evidence="2" id="KW-0472">Membrane</keyword>
<dbReference type="AlphaFoldDB" id="A0A2P8DFY7"/>
<dbReference type="Proteomes" id="UP000240542">
    <property type="component" value="Unassembled WGS sequence"/>
</dbReference>
<evidence type="ECO:0000256" key="1">
    <source>
        <dbReference type="SAM" id="MobiDB-lite"/>
    </source>
</evidence>
<dbReference type="Gene3D" id="2.170.16.10">
    <property type="entry name" value="Hedgehog/Intein (Hint) domain"/>
    <property type="match status" value="1"/>
</dbReference>
<accession>A0A2P8DFY7</accession>
<feature type="region of interest" description="Disordered" evidence="1">
    <location>
        <begin position="315"/>
        <end position="359"/>
    </location>
</feature>
<protein>
    <submittedName>
        <fullName evidence="4">Intein</fullName>
    </submittedName>
</protein>
<feature type="domain" description="Hint" evidence="3">
    <location>
        <begin position="357"/>
        <end position="459"/>
    </location>
</feature>
<dbReference type="InterPro" id="IPR036844">
    <property type="entry name" value="Hint_dom_sf"/>
</dbReference>
<gene>
    <name evidence="4" type="ORF">CLV63_1123</name>
</gene>
<feature type="transmembrane region" description="Helical" evidence="2">
    <location>
        <begin position="12"/>
        <end position="40"/>
    </location>
</feature>
<dbReference type="CDD" id="cd00081">
    <property type="entry name" value="Hint"/>
    <property type="match status" value="1"/>
</dbReference>
<feature type="region of interest" description="Disordered" evidence="1">
    <location>
        <begin position="53"/>
        <end position="106"/>
    </location>
</feature>
<feature type="compositionally biased region" description="Basic and acidic residues" evidence="1">
    <location>
        <begin position="340"/>
        <end position="350"/>
    </location>
</feature>
<sequence length="607" mass="63511">MLLRIHDPDRGASLVEYAALIVLSAAVLGGLLGSGVLSLLRTSVQDAVDALLSGDGTAPQAGPGNPTPSPPPGGGDPPTGAPKGPPDSPAQPEPDPGLWPGLGDLDAPSPRALLSDLGGIGTAFHPGGGSLQRAWLGDAAEPALTLPTPDLTLAEYFNPSAYAVRKYAESQGVEANPRPGGLRGHFHDLDTEGGAILGGILSGTGNAFLHPVEAGQRAGESLVAAGDEIDRHQLQRDMRLARQWQRGDYVAGIGRHLWDNAAYNTLHSPFSPGNWLVNDQARGYAGNGAYGKAGAHVLGSLADLVPGGKAVKGLGAAGKGGAPPAPAPAPLPRAGGPDKPGTRRDGEAETPRGSCKANSFLPATPVLMADGSTQPISAVQEGEEVLAFDPRTGREGPRPVTDLIAGTGTKDLVEITLTGRTGAASTVTATAEHPFWAPDRAAWVDAEDVRAGTRLRGSNGAWATVAGVEHRTAPGQEARNLTVAGLHTYYVMAGDQPVLVHNDDCGDLGEDWTPRDPAEACDSFGCEQVARQIQGKIGGQRYRISDSAGAPYLGQYRGHDTMWRTHEVVIRDGRVYDEFTDRKGMPVEEWKQLWEFNGQYLDFEQLD</sequence>
<keyword evidence="5" id="KW-1185">Reference proteome</keyword>
<proteinExistence type="predicted"/>
<dbReference type="Pfam" id="PF07591">
    <property type="entry name" value="PT-HINT"/>
    <property type="match status" value="1"/>
</dbReference>
<evidence type="ECO:0000313" key="4">
    <source>
        <dbReference type="EMBL" id="PSK96121.1"/>
    </source>
</evidence>
<evidence type="ECO:0000256" key="2">
    <source>
        <dbReference type="SAM" id="Phobius"/>
    </source>
</evidence>
<keyword evidence="2" id="KW-1133">Transmembrane helix</keyword>
<comment type="caution">
    <text evidence="4">The sequence shown here is derived from an EMBL/GenBank/DDBJ whole genome shotgun (WGS) entry which is preliminary data.</text>
</comment>